<dbReference type="Gene3D" id="3.40.640.10">
    <property type="entry name" value="Type I PLP-dependent aspartate aminotransferase-like (Major domain)"/>
    <property type="match status" value="1"/>
</dbReference>
<dbReference type="EMBL" id="GL349440">
    <property type="protein sequence ID" value="KNC56085.1"/>
    <property type="molecule type" value="Genomic_DNA"/>
</dbReference>
<dbReference type="GO" id="GO:0008453">
    <property type="term" value="F:alanine-glyoxylate transaminase activity"/>
    <property type="evidence" value="ECO:0007669"/>
    <property type="project" value="TreeGrafter"/>
</dbReference>
<evidence type="ECO:0000256" key="5">
    <source>
        <dbReference type="RuleBase" id="RU004504"/>
    </source>
</evidence>
<dbReference type="InterPro" id="IPR020578">
    <property type="entry name" value="Aminotrans_V_PyrdxlP_BS"/>
</dbReference>
<dbReference type="Proteomes" id="UP000054408">
    <property type="component" value="Unassembled WGS sequence"/>
</dbReference>
<accession>A0A0L0DV51</accession>
<sequence length="2092" mass="215154">MIPGPIEVDDAVLEASAGQAWSHVQPQIIEAYAEALALFKAATLGEAADNQPFIVSGSGTLAMEMAAANVLQPSSRALVASTGYFGDRMADIARRTGASVDVLAVDRPGETVDLSALEAKLVDAAAAGAAPDAVFITHVDTSTGVVVDVAAAAATVHRVVPDALVVADGVCAAAGDEMRMDEWGVDIYLTASQKALGLPPGLALLNVSPRALAAHAARDAPVTTYYGDWANWLPIMQAYAARSPAYFATPATGLVMALRTSLDAMVNAPGGMDARFAAHRAASDAVKDLVQSELGLQLVPTSRDHAAATMTAAYYPSDASPPAFLSDMLDAGVIVAGGLHPAIKDSYFRMGHMGVSPLGSAALASPLSPRSALDAPDSTAASHIGFNSPASADSDIAYALPPSAADGLASVAAVAAYVSPADVHDPLSHALAPTAAADGPDVDDPAAGKALVARDWNAEFQAIVEWQPATLSQSKLRLQKLCRLTDAFRAEVLAAVATIVDERALPPGTPRTIEPAANYIHNGIFYKFALDVHGLYGGDDGVAMKVASLEMTFLLTCMAEEVPGIAFPLMAVVDYKGFRLSAMSLLPISDSSLVYGSDDGGQSVHDDVDALHAPLNNLASRLNLAPHVVGMYAASAATIPFPGDLEVHTGADGRYYLIDTARLMPPMPPKAFPGVRGSFLFNLFRPEFVRHYSVPLCSDAYTNWIRADPDAASYGAACDAAFEHLLTTTIPSCLEQLKSDVGIANVTPSILAFNLGAKGINIALLGHVLSALDLSVADDCVLANAILHDMVVRLLKARLRRVWRTCSPAALAEATAAFDAVVSGANADAATTLWTSLLASDMAARWPGDWSSWPQLAAGTDLRRSAADGKADGLGVDPDAVLRDVKAAVGLRDDGAFEPQARMMSYAAVLEASDAYDEAIEEIRIGNVAGADAPMDKASKMFAEAIESQPNARGIYRTWSRDLLRLAFEAMVLHPAAAASYTIHAWSRAAKVLELDDFCATAVEVAVDLANLGMIKACLAAVIIRGGQSLETVVAGIAKDAGIKLANGTTITAEALVETAFNHFARARELGPTLMTVKTSKAISLRHLAEARMVATGDHAAHVADLRLAALELDMVVTAERDTMGTVDALALAGSLHASIASSLQMGSALASEVLSHAQRALDILRRAAAVDADAELVRLNLANTLLLVATVSGDGSPATIAALRECLTVSREAARLSVKNTPAALVRLASVLRNTASSFPPGPEARAAVAEALELLRPLKKRMPESADVAAEMLGCLVVAASLWTNARLKGGIIGTWTESDLRDAAAHSAAVQAALEDLDATLASARARGMSLTPGLDKQVIYLRIKSAGVLVQLAPPGQGLELLASFAPAMEAMASEPTRIRVHALSMIVGVASDCVVGGVSSGPSAAALLAAASRAVASLMSVPAAVGLADALEACFDGETEQSVVAFAAALESLPCAELDTENINCAHVTESIRFLITGASGVIKASDGTAAAVGTAAVGGVVDAGLALIDAACEFATVAAVGAGGAAALQVVGSRLATDYMRAASADPSVGAAGAERYTEAGIVLASKALELTPAAATALAARIVAGRLHAQALAAGGKVAEAISARQAAVDIGNAGVAAAITTGVPASSELLANAALCEFESISQGPGGLGGPGQLPGLVRAAERLEAAMRADGSQWGRNVSVVATAATIRRVLAELDPDMAGKGVHLGAGLAWAERALDLDGSCADAVAELGLLARMTGQAERMQSALAQLSAWVAGSGGGVPPVRVALGMAKLRVALAKAVPAQGSEMLAAADADFVKALQASGGASEYALAIMMGRIEVAFTLSLMTGEPQHLATTAALLDAGLASFGAGTPEEAQLLATWINVAANGVLTMPGEAGKYAQLLAKHSAAVVERHSNNLGALLEATGKCLGIAQRAPQLMASLFPIAAAAAAAAVNVSGGESLQAMQAYGGCMYQQALSTPAPSSAELWRSAIPIFRKTLSLVPHPRAAATNDVERLFTAHMQIGEYDEALPLIAASYPYEPKFAYNYACCLVAAGDVETARAVLDEGAQRGVHPPRAHVEADNDLAPLREDASWWASFLAKLS</sequence>
<protein>
    <submittedName>
        <fullName evidence="7">Aminotransferase</fullName>
    </submittedName>
</protein>
<reference evidence="7 8" key="1">
    <citation type="submission" date="2010-05" db="EMBL/GenBank/DDBJ databases">
        <title>The Genome Sequence of Thecamonas trahens ATCC 50062.</title>
        <authorList>
            <consortium name="The Broad Institute Genome Sequencing Platform"/>
            <person name="Russ C."/>
            <person name="Cuomo C."/>
            <person name="Shea T."/>
            <person name="Young S.K."/>
            <person name="Zeng Q."/>
            <person name="Koehrsen M."/>
            <person name="Haas B."/>
            <person name="Borodovsky M."/>
            <person name="Guigo R."/>
            <person name="Alvarado L."/>
            <person name="Berlin A."/>
            <person name="Bochicchio J."/>
            <person name="Borenstein D."/>
            <person name="Chapman S."/>
            <person name="Chen Z."/>
            <person name="Freedman E."/>
            <person name="Gellesch M."/>
            <person name="Goldberg J."/>
            <person name="Griggs A."/>
            <person name="Gujja S."/>
            <person name="Heilman E."/>
            <person name="Heiman D."/>
            <person name="Hepburn T."/>
            <person name="Howarth C."/>
            <person name="Jen D."/>
            <person name="Larson L."/>
            <person name="Mehta T."/>
            <person name="Park D."/>
            <person name="Pearson M."/>
            <person name="Roberts A."/>
            <person name="Saif S."/>
            <person name="Shenoy N."/>
            <person name="Sisk P."/>
            <person name="Stolte C."/>
            <person name="Sykes S."/>
            <person name="Thomson T."/>
            <person name="Walk T."/>
            <person name="White J."/>
            <person name="Yandava C."/>
            <person name="Burger G."/>
            <person name="Gray M.W."/>
            <person name="Holland P.W.H."/>
            <person name="King N."/>
            <person name="Lang F.B.F."/>
            <person name="Roger A.J."/>
            <person name="Ruiz-Trillo I."/>
            <person name="Lander E."/>
            <person name="Nusbaum C."/>
        </authorList>
    </citation>
    <scope>NUCLEOTIDE SEQUENCE [LARGE SCALE GENOMIC DNA]</scope>
    <source>
        <strain evidence="7 8">ATCC 50062</strain>
    </source>
</reference>
<dbReference type="PROSITE" id="PS51823">
    <property type="entry name" value="CLU"/>
    <property type="match status" value="1"/>
</dbReference>
<keyword evidence="2 7" id="KW-0032">Aminotransferase</keyword>
<evidence type="ECO:0000256" key="1">
    <source>
        <dbReference type="ARBA" id="ARBA00001933"/>
    </source>
</evidence>
<name>A0A0L0DV51_THETB</name>
<dbReference type="InterPro" id="IPR025697">
    <property type="entry name" value="CLU_dom"/>
</dbReference>
<dbReference type="GO" id="GO:0004760">
    <property type="term" value="F:L-serine-pyruvate transaminase activity"/>
    <property type="evidence" value="ECO:0007669"/>
    <property type="project" value="TreeGrafter"/>
</dbReference>
<dbReference type="Pfam" id="PF00266">
    <property type="entry name" value="Aminotran_5"/>
    <property type="match status" value="1"/>
</dbReference>
<dbReference type="FunFam" id="3.90.1150.10:FF:000049">
    <property type="entry name" value="Alanine-glyoxylate aminotransferase 1"/>
    <property type="match status" value="1"/>
</dbReference>
<dbReference type="InterPro" id="IPR015424">
    <property type="entry name" value="PyrdxlP-dep_Trfase"/>
</dbReference>
<dbReference type="SUPFAM" id="SSF53383">
    <property type="entry name" value="PLP-dependent transferases"/>
    <property type="match status" value="1"/>
</dbReference>
<dbReference type="GO" id="GO:0005777">
    <property type="term" value="C:peroxisome"/>
    <property type="evidence" value="ECO:0007669"/>
    <property type="project" value="TreeGrafter"/>
</dbReference>
<evidence type="ECO:0000256" key="3">
    <source>
        <dbReference type="ARBA" id="ARBA00022679"/>
    </source>
</evidence>
<gene>
    <name evidence="7" type="ORF">AMSG_02098</name>
</gene>
<feature type="domain" description="Clu" evidence="6">
    <location>
        <begin position="433"/>
        <end position="671"/>
    </location>
</feature>
<dbReference type="RefSeq" id="XP_013761127.1">
    <property type="nucleotide sequence ID" value="XM_013905673.1"/>
</dbReference>
<dbReference type="PANTHER" id="PTHR21152">
    <property type="entry name" value="AMINOTRANSFERASE CLASS V"/>
    <property type="match status" value="1"/>
</dbReference>
<evidence type="ECO:0000313" key="7">
    <source>
        <dbReference type="EMBL" id="KNC56085.1"/>
    </source>
</evidence>
<dbReference type="Gene3D" id="3.90.1150.10">
    <property type="entry name" value="Aspartate Aminotransferase, domain 1"/>
    <property type="match status" value="1"/>
</dbReference>
<proteinExistence type="predicted"/>
<dbReference type="eggNOG" id="KOG2862">
    <property type="taxonomic scope" value="Eukaryota"/>
</dbReference>
<dbReference type="PANTHER" id="PTHR21152:SF24">
    <property type="entry name" value="ALANINE--GLYOXYLATE AMINOTRANSFERASE 1"/>
    <property type="match status" value="1"/>
</dbReference>
<dbReference type="InterPro" id="IPR015422">
    <property type="entry name" value="PyrdxlP-dep_Trfase_small"/>
</dbReference>
<dbReference type="PROSITE" id="PS00595">
    <property type="entry name" value="AA_TRANSFER_CLASS_5"/>
    <property type="match status" value="1"/>
</dbReference>
<keyword evidence="4" id="KW-0663">Pyridoxal phosphate</keyword>
<organism evidence="7 8">
    <name type="scientific">Thecamonas trahens ATCC 50062</name>
    <dbReference type="NCBI Taxonomy" id="461836"/>
    <lineage>
        <taxon>Eukaryota</taxon>
        <taxon>Apusozoa</taxon>
        <taxon>Apusomonadida</taxon>
        <taxon>Apusomonadidae</taxon>
        <taxon>Thecamonas</taxon>
    </lineage>
</organism>
<dbReference type="InterPro" id="IPR000192">
    <property type="entry name" value="Aminotrans_V_dom"/>
</dbReference>
<dbReference type="STRING" id="461836.A0A0L0DV51"/>
<evidence type="ECO:0000313" key="8">
    <source>
        <dbReference type="Proteomes" id="UP000054408"/>
    </source>
</evidence>
<keyword evidence="8" id="KW-1185">Reference proteome</keyword>
<evidence type="ECO:0000259" key="6">
    <source>
        <dbReference type="PROSITE" id="PS51823"/>
    </source>
</evidence>
<dbReference type="Pfam" id="PF13236">
    <property type="entry name" value="CLU"/>
    <property type="match status" value="1"/>
</dbReference>
<dbReference type="GeneID" id="25561806"/>
<dbReference type="eggNOG" id="KOG1839">
    <property type="taxonomic scope" value="Eukaryota"/>
</dbReference>
<dbReference type="InterPro" id="IPR015421">
    <property type="entry name" value="PyrdxlP-dep_Trfase_major"/>
</dbReference>
<keyword evidence="3 7" id="KW-0808">Transferase</keyword>
<comment type="cofactor">
    <cofactor evidence="1 5">
        <name>pyridoxal 5'-phosphate</name>
        <dbReference type="ChEBI" id="CHEBI:597326"/>
    </cofactor>
</comment>
<dbReference type="GO" id="GO:0019265">
    <property type="term" value="P:glycine biosynthetic process, by transamination of glyoxylate"/>
    <property type="evidence" value="ECO:0007669"/>
    <property type="project" value="TreeGrafter"/>
</dbReference>
<evidence type="ECO:0000256" key="4">
    <source>
        <dbReference type="ARBA" id="ARBA00022898"/>
    </source>
</evidence>
<dbReference type="OrthoDB" id="7403325at2759"/>
<evidence type="ECO:0000256" key="2">
    <source>
        <dbReference type="ARBA" id="ARBA00022576"/>
    </source>
</evidence>